<organism evidence="6 7">
    <name type="scientific">Orchesella dallaii</name>
    <dbReference type="NCBI Taxonomy" id="48710"/>
    <lineage>
        <taxon>Eukaryota</taxon>
        <taxon>Metazoa</taxon>
        <taxon>Ecdysozoa</taxon>
        <taxon>Arthropoda</taxon>
        <taxon>Hexapoda</taxon>
        <taxon>Collembola</taxon>
        <taxon>Entomobryomorpha</taxon>
        <taxon>Entomobryoidea</taxon>
        <taxon>Orchesellidae</taxon>
        <taxon>Orchesellinae</taxon>
        <taxon>Orchesella</taxon>
    </lineage>
</organism>
<evidence type="ECO:0000256" key="5">
    <source>
        <dbReference type="ARBA" id="ARBA00023004"/>
    </source>
</evidence>
<gene>
    <name evidence="6" type="ORF">ODALV1_LOCUS14303</name>
</gene>
<keyword evidence="7" id="KW-1185">Reference proteome</keyword>
<evidence type="ECO:0008006" key="8">
    <source>
        <dbReference type="Google" id="ProtNLM"/>
    </source>
</evidence>
<comment type="caution">
    <text evidence="6">The sequence shown here is derived from an EMBL/GenBank/DDBJ whole genome shotgun (WGS) entry which is preliminary data.</text>
</comment>
<sequence>MDLKGFQSWKDYPLLRTCEKETIKPVLGTVKGIIPSWLQGELIRVGPGIHKIGSDEYRHIFDGLAILHKFSILNGKTYYISRALRSDAYKKNMEANRIVVSDFGTHAHADPCQTLFGRLKCDFKSIGSMLNIVKSDNEITDNCSVNLVYYGDQLYAMTETNFLRRVDPETLQTLGSKTNLEDYLTVNTATAHPHVLNDGTVINLGNSFRRSDGPHYNFIKVPPASNSEQGNFANATIIGEIPSRWKIHSAYFHSFGITNSGKLIFIEYPLCLNLLALAIVSTGLMHQPYSDWMTWYSDEKVLAFLYCTT</sequence>
<reference evidence="6 7" key="1">
    <citation type="submission" date="2024-08" db="EMBL/GenBank/DDBJ databases">
        <authorList>
            <person name="Cucini C."/>
            <person name="Frati F."/>
        </authorList>
    </citation>
    <scope>NUCLEOTIDE SEQUENCE [LARGE SCALE GENOMIC DNA]</scope>
</reference>
<comment type="cofactor">
    <cofactor evidence="1">
        <name>Fe(2+)</name>
        <dbReference type="ChEBI" id="CHEBI:29033"/>
    </cofactor>
</comment>
<dbReference type="PANTHER" id="PTHR10543">
    <property type="entry name" value="BETA-CAROTENE DIOXYGENASE"/>
    <property type="match status" value="1"/>
</dbReference>
<evidence type="ECO:0000313" key="7">
    <source>
        <dbReference type="Proteomes" id="UP001642540"/>
    </source>
</evidence>
<evidence type="ECO:0000256" key="1">
    <source>
        <dbReference type="ARBA" id="ARBA00001954"/>
    </source>
</evidence>
<evidence type="ECO:0000256" key="2">
    <source>
        <dbReference type="ARBA" id="ARBA00006787"/>
    </source>
</evidence>
<proteinExistence type="inferred from homology"/>
<evidence type="ECO:0000256" key="3">
    <source>
        <dbReference type="ARBA" id="ARBA00022723"/>
    </source>
</evidence>
<dbReference type="Pfam" id="PF03055">
    <property type="entry name" value="RPE65"/>
    <property type="match status" value="1"/>
</dbReference>
<accession>A0ABP1QVD0</accession>
<protein>
    <recommendedName>
        <fullName evidence="8">Carotenoid isomerooxygenase</fullName>
    </recommendedName>
</protein>
<dbReference type="InterPro" id="IPR004294">
    <property type="entry name" value="Carotenoid_Oase"/>
</dbReference>
<evidence type="ECO:0000313" key="6">
    <source>
        <dbReference type="EMBL" id="CAL8110500.1"/>
    </source>
</evidence>
<keyword evidence="3" id="KW-0479">Metal-binding</keyword>
<comment type="similarity">
    <text evidence="2">Belongs to the carotenoid oxygenase family.</text>
</comment>
<evidence type="ECO:0000256" key="4">
    <source>
        <dbReference type="ARBA" id="ARBA00023002"/>
    </source>
</evidence>
<keyword evidence="5" id="KW-0408">Iron</keyword>
<dbReference type="PANTHER" id="PTHR10543:SF24">
    <property type="entry name" value="CAROTENOID ISOMEROOXYGENASE"/>
    <property type="match status" value="1"/>
</dbReference>
<name>A0ABP1QVD0_9HEXA</name>
<keyword evidence="4" id="KW-0560">Oxidoreductase</keyword>
<dbReference type="Proteomes" id="UP001642540">
    <property type="component" value="Unassembled WGS sequence"/>
</dbReference>
<dbReference type="EMBL" id="CAXLJM020000045">
    <property type="protein sequence ID" value="CAL8110500.1"/>
    <property type="molecule type" value="Genomic_DNA"/>
</dbReference>